<dbReference type="EMBL" id="JAXCLA010000011">
    <property type="protein sequence ID" value="MDY0748585.1"/>
    <property type="molecule type" value="Genomic_DNA"/>
</dbReference>
<evidence type="ECO:0000256" key="1">
    <source>
        <dbReference type="ARBA" id="ARBA00005568"/>
    </source>
</evidence>
<dbReference type="PANTHER" id="PTHR30502:SF0">
    <property type="entry name" value="PHOSPHOENOLPYRUVATE CARBOXYLASE FAMILY PROTEIN"/>
    <property type="match status" value="1"/>
</dbReference>
<feature type="domain" description="HpcH/HpaI aldolase/citrate lyase" evidence="4">
    <location>
        <begin position="22"/>
        <end position="261"/>
    </location>
</feature>
<dbReference type="Pfam" id="PF03328">
    <property type="entry name" value="HpcH_HpaI"/>
    <property type="match status" value="1"/>
</dbReference>
<evidence type="ECO:0000313" key="6">
    <source>
        <dbReference type="Proteomes" id="UP001285263"/>
    </source>
</evidence>
<keyword evidence="2" id="KW-0479">Metal-binding</keyword>
<evidence type="ECO:0000259" key="4">
    <source>
        <dbReference type="Pfam" id="PF03328"/>
    </source>
</evidence>
<dbReference type="SUPFAM" id="SSF51621">
    <property type="entry name" value="Phosphoenolpyruvate/pyruvate domain"/>
    <property type="match status" value="1"/>
</dbReference>
<evidence type="ECO:0000256" key="3">
    <source>
        <dbReference type="ARBA" id="ARBA00023239"/>
    </source>
</evidence>
<dbReference type="InterPro" id="IPR005000">
    <property type="entry name" value="Aldolase/citrate-lyase_domain"/>
</dbReference>
<dbReference type="InterPro" id="IPR050251">
    <property type="entry name" value="HpcH-HpaI_aldolase"/>
</dbReference>
<keyword evidence="3 5" id="KW-0456">Lyase</keyword>
<name>A0ABU5DQI7_9BURK</name>
<dbReference type="Gene3D" id="3.20.20.60">
    <property type="entry name" value="Phosphoenolpyruvate-binding domains"/>
    <property type="match status" value="1"/>
</dbReference>
<dbReference type="InterPro" id="IPR015813">
    <property type="entry name" value="Pyrv/PenolPyrv_kinase-like_dom"/>
</dbReference>
<dbReference type="Proteomes" id="UP001285263">
    <property type="component" value="Unassembled WGS sequence"/>
</dbReference>
<organism evidence="5 6">
    <name type="scientific">Roseateles agri</name>
    <dbReference type="NCBI Taxonomy" id="3098619"/>
    <lineage>
        <taxon>Bacteria</taxon>
        <taxon>Pseudomonadati</taxon>
        <taxon>Pseudomonadota</taxon>
        <taxon>Betaproteobacteria</taxon>
        <taxon>Burkholderiales</taxon>
        <taxon>Sphaerotilaceae</taxon>
        <taxon>Roseateles</taxon>
    </lineage>
</organism>
<comment type="caution">
    <text evidence="5">The sequence shown here is derived from an EMBL/GenBank/DDBJ whole genome shotgun (WGS) entry which is preliminary data.</text>
</comment>
<dbReference type="RefSeq" id="WP_320426554.1">
    <property type="nucleotide sequence ID" value="NZ_JAXCLA010000011.1"/>
</dbReference>
<evidence type="ECO:0000313" key="5">
    <source>
        <dbReference type="EMBL" id="MDY0748585.1"/>
    </source>
</evidence>
<comment type="similarity">
    <text evidence="1">Belongs to the HpcH/HpaI aldolase family.</text>
</comment>
<gene>
    <name evidence="5" type="ORF">SNE35_29075</name>
</gene>
<protein>
    <submittedName>
        <fullName evidence="5">Aldolase/citrate lyase family protein</fullName>
    </submittedName>
</protein>
<dbReference type="InterPro" id="IPR040442">
    <property type="entry name" value="Pyrv_kinase-like_dom_sf"/>
</dbReference>
<dbReference type="GO" id="GO:0016829">
    <property type="term" value="F:lyase activity"/>
    <property type="evidence" value="ECO:0007669"/>
    <property type="project" value="UniProtKB-KW"/>
</dbReference>
<reference evidence="5 6" key="1">
    <citation type="submission" date="2023-11" db="EMBL/GenBank/DDBJ databases">
        <title>Paucibacter sp. nov., isolated from fresh soil in Korea.</title>
        <authorList>
            <person name="Le N.T.T."/>
        </authorList>
    </citation>
    <scope>NUCLEOTIDE SEQUENCE [LARGE SCALE GENOMIC DNA]</scope>
    <source>
        <strain evidence="5 6">R3-3</strain>
    </source>
</reference>
<sequence length="292" mass="31995">MSNTRLNSIIKAFESGKPAHMAFAKLDKQTAIEMSDAPYDGIVYEMEHNPYDVSALGDALQYMLNRKQIAESGSVAPKVTPIARIPANGVEMNQSFAKQVLDRGCYGVIWPHVATVEQAYNAVASCRYARPKNAPLYEPKGVRGDGPANASRYWGLSMADYYRKADVWPLVPEGEILVGLMCESTQAIENLDDILANVPGVGFILIGEGDLSQELGFPRQYEHPEVQDAMRRIVETCKKHKVCVGNPHTTAKNFRSLVEQGYGLLMSAPQKTYGVVSLARDIGTPAAPATPY</sequence>
<evidence type="ECO:0000256" key="2">
    <source>
        <dbReference type="ARBA" id="ARBA00022723"/>
    </source>
</evidence>
<keyword evidence="6" id="KW-1185">Reference proteome</keyword>
<proteinExistence type="inferred from homology"/>
<accession>A0ABU5DQI7</accession>
<dbReference type="PANTHER" id="PTHR30502">
    <property type="entry name" value="2-KETO-3-DEOXY-L-RHAMNONATE ALDOLASE"/>
    <property type="match status" value="1"/>
</dbReference>